<dbReference type="InterPro" id="IPR051318">
    <property type="entry name" value="Fe-S_L-Ser"/>
</dbReference>
<dbReference type="GO" id="GO:0003941">
    <property type="term" value="F:L-serine ammonia-lyase activity"/>
    <property type="evidence" value="ECO:0007669"/>
    <property type="project" value="UniProtKB-EC"/>
</dbReference>
<dbReference type="PANTHER" id="PTHR30182">
    <property type="entry name" value="L-SERINE DEHYDRATASE"/>
    <property type="match status" value="1"/>
</dbReference>
<dbReference type="InterPro" id="IPR029009">
    <property type="entry name" value="ASB_dom_sf"/>
</dbReference>
<dbReference type="Pfam" id="PF03313">
    <property type="entry name" value="SDH_alpha"/>
    <property type="match status" value="1"/>
</dbReference>
<dbReference type="STRING" id="580340.Tlie_1580"/>
<evidence type="ECO:0000256" key="1">
    <source>
        <dbReference type="ARBA" id="ARBA00001966"/>
    </source>
</evidence>
<keyword evidence="15" id="KW-1185">Reference proteome</keyword>
<dbReference type="Gene3D" id="3.30.1330.90">
    <property type="entry name" value="D-3-phosphoglycerate dehydrogenase, domain 3"/>
    <property type="match status" value="1"/>
</dbReference>
<accession>G7V7P8</accession>
<evidence type="ECO:0000256" key="5">
    <source>
        <dbReference type="ARBA" id="ARBA00022432"/>
    </source>
</evidence>
<keyword evidence="6" id="KW-0004">4Fe-4S</keyword>
<evidence type="ECO:0000256" key="6">
    <source>
        <dbReference type="ARBA" id="ARBA00022485"/>
    </source>
</evidence>
<gene>
    <name evidence="14" type="ordered locus">Tlie_1580</name>
</gene>
<keyword evidence="7" id="KW-0479">Metal-binding</keyword>
<evidence type="ECO:0000313" key="15">
    <source>
        <dbReference type="Proteomes" id="UP000005868"/>
    </source>
</evidence>
<evidence type="ECO:0000256" key="2">
    <source>
        <dbReference type="ARBA" id="ARBA00004742"/>
    </source>
</evidence>
<evidence type="ECO:0000256" key="8">
    <source>
        <dbReference type="ARBA" id="ARBA00023004"/>
    </source>
</evidence>
<dbReference type="AlphaFoldDB" id="G7V7P8"/>
<evidence type="ECO:0000256" key="9">
    <source>
        <dbReference type="ARBA" id="ARBA00023014"/>
    </source>
</evidence>
<evidence type="ECO:0000256" key="7">
    <source>
        <dbReference type="ARBA" id="ARBA00022723"/>
    </source>
</evidence>
<comment type="similarity">
    <text evidence="3">Belongs to the iron-sulfur dependent L-serine dehydratase family.</text>
</comment>
<comment type="cofactor">
    <cofactor evidence="1">
        <name>[4Fe-4S] cluster</name>
        <dbReference type="ChEBI" id="CHEBI:49883"/>
    </cofactor>
</comment>
<feature type="domain" description="Serine dehydratase beta chain" evidence="13">
    <location>
        <begin position="17"/>
        <end position="79"/>
    </location>
</feature>
<keyword evidence="5" id="KW-0312">Gluconeogenesis</keyword>
<keyword evidence="10" id="KW-0456">Lyase</keyword>
<feature type="domain" description="Serine dehydratase-like alpha subunit" evidence="12">
    <location>
        <begin position="259"/>
        <end position="502"/>
    </location>
</feature>
<dbReference type="EMBL" id="CP003096">
    <property type="protein sequence ID" value="AER67302.1"/>
    <property type="molecule type" value="Genomic_DNA"/>
</dbReference>
<dbReference type="InterPro" id="IPR005130">
    <property type="entry name" value="Ser_deHydtase-like_asu"/>
</dbReference>
<dbReference type="SUPFAM" id="SSF143548">
    <property type="entry name" value="Serine metabolism enzymes domain"/>
    <property type="match status" value="1"/>
</dbReference>
<evidence type="ECO:0000256" key="3">
    <source>
        <dbReference type="ARBA" id="ARBA00008636"/>
    </source>
</evidence>
<protein>
    <recommendedName>
        <fullName evidence="4">L-serine ammonia-lyase</fullName>
        <ecNumber evidence="4">4.3.1.17</ecNumber>
    </recommendedName>
</protein>
<comment type="pathway">
    <text evidence="2">Carbohydrate biosynthesis; gluconeogenesis.</text>
</comment>
<organism evidence="14 15">
    <name type="scientific">Thermovirga lienii (strain ATCC BAA-1197 / DSM 17291 / Cas60314)</name>
    <dbReference type="NCBI Taxonomy" id="580340"/>
    <lineage>
        <taxon>Bacteria</taxon>
        <taxon>Thermotogati</taxon>
        <taxon>Synergistota</taxon>
        <taxon>Synergistia</taxon>
        <taxon>Synergistales</taxon>
        <taxon>Thermovirgaceae</taxon>
        <taxon>Thermovirga</taxon>
    </lineage>
</organism>
<dbReference type="Proteomes" id="UP000005868">
    <property type="component" value="Chromosome"/>
</dbReference>
<dbReference type="OrthoDB" id="9805537at2"/>
<evidence type="ECO:0000256" key="11">
    <source>
        <dbReference type="ARBA" id="ARBA00049406"/>
    </source>
</evidence>
<dbReference type="GO" id="GO:0006094">
    <property type="term" value="P:gluconeogenesis"/>
    <property type="evidence" value="ECO:0007669"/>
    <property type="project" value="UniProtKB-KW"/>
</dbReference>
<evidence type="ECO:0000256" key="4">
    <source>
        <dbReference type="ARBA" id="ARBA00012093"/>
    </source>
</evidence>
<evidence type="ECO:0000259" key="13">
    <source>
        <dbReference type="Pfam" id="PF03315"/>
    </source>
</evidence>
<dbReference type="eggNOG" id="COG1760">
    <property type="taxonomic scope" value="Bacteria"/>
</dbReference>
<dbReference type="GO" id="GO:0051539">
    <property type="term" value="F:4 iron, 4 sulfur cluster binding"/>
    <property type="evidence" value="ECO:0007669"/>
    <property type="project" value="UniProtKB-KW"/>
</dbReference>
<dbReference type="EC" id="4.3.1.17" evidence="4"/>
<reference evidence="15" key="1">
    <citation type="submission" date="2011-10" db="EMBL/GenBank/DDBJ databases">
        <title>The complete genome of chromosome of Thermovirga lienii DSM 17291.</title>
        <authorList>
            <consortium name="US DOE Joint Genome Institute (JGI-PGF)"/>
            <person name="Lucas S."/>
            <person name="Copeland A."/>
            <person name="Lapidus A."/>
            <person name="Glavina del Rio T."/>
            <person name="Dalin E."/>
            <person name="Tice H."/>
            <person name="Bruce D."/>
            <person name="Goodwin L."/>
            <person name="Pitluck S."/>
            <person name="Peters L."/>
            <person name="Mikhailova N."/>
            <person name="Saunders E."/>
            <person name="Kyrpides N."/>
            <person name="Mavromatis K."/>
            <person name="Ivanova N."/>
            <person name="Last F.I."/>
            <person name="Brettin T."/>
            <person name="Detter J.C."/>
            <person name="Han C."/>
            <person name="Larimer F."/>
            <person name="Land M."/>
            <person name="Hauser L."/>
            <person name="Markowitz V."/>
            <person name="Cheng J.-F."/>
            <person name="Hugenholtz P."/>
            <person name="Woyke T."/>
            <person name="Wu D."/>
            <person name="Spring S."/>
            <person name="Schroeder M."/>
            <person name="Brambilla E.-M."/>
            <person name="Klenk H.-P."/>
            <person name="Eisen J.A."/>
        </authorList>
    </citation>
    <scope>NUCLEOTIDE SEQUENCE [LARGE SCALE GENOMIC DNA]</scope>
    <source>
        <strain evidence="15">ATCC BAA-1197 / DSM 17291 / Cas60314</strain>
    </source>
</reference>
<dbReference type="Pfam" id="PF03315">
    <property type="entry name" value="SDH_beta"/>
    <property type="match status" value="1"/>
</dbReference>
<dbReference type="GO" id="GO:0046872">
    <property type="term" value="F:metal ion binding"/>
    <property type="evidence" value="ECO:0007669"/>
    <property type="project" value="UniProtKB-KW"/>
</dbReference>
<dbReference type="KEGG" id="tli:Tlie_1580"/>
<dbReference type="HOGENOM" id="CLU_022305_3_2_0"/>
<evidence type="ECO:0000313" key="14">
    <source>
        <dbReference type="EMBL" id="AER67302.1"/>
    </source>
</evidence>
<proteinExistence type="inferred from homology"/>
<evidence type="ECO:0000259" key="12">
    <source>
        <dbReference type="Pfam" id="PF03313"/>
    </source>
</evidence>
<keyword evidence="9" id="KW-0411">Iron-sulfur</keyword>
<sequence length="518" mass="54662">MKQVSILNNVIGPVMRGPSSSHTAGPWRIGKLAVDLLGDKPKSATFFIDPKSSLAVCYHDQGSDLALVSGILGKDLTNPDFFNALKLAPKEGLTVSFKLESFPEADHPNSIFVILEGHGGSMVRMHAKSIGGGSIEITSVDDLPVLIKGDSHEVLVEMAPNSSGTDASTILSKWAQKLKNIKKQDKSALHGSSPSAPPKELLEELKGSPEVERLRYARPVMFPIAGKEMFKDLKTLLDLANENNWTLGDAALFYEHNILQISIDTLNEEMKKRLHIMLNAVKEGLNPEKISMRLLKPTAQKIMTAIESDGVFLGGTHLKAASRAMAAMHVSSSGGVVCAAPTGGSAGLIPGVMATLMEDMGLSEDDAVRSLWAAGAVGLLLDQRSTFAAEVAGCQVEIGAAGAMAAAAVVEAAKGSAGQACDAAAILFQNVMGSVCDLIQGIVEIPCHTRNAALASQAFLCADLILGGYQNPVPLDETIDAVDSVGRMLPEELRCTSRGGIAICPSALALPRLDLQKQ</sequence>
<comment type="catalytic activity">
    <reaction evidence="11">
        <text>L-serine = pyruvate + NH4(+)</text>
        <dbReference type="Rhea" id="RHEA:19169"/>
        <dbReference type="ChEBI" id="CHEBI:15361"/>
        <dbReference type="ChEBI" id="CHEBI:28938"/>
        <dbReference type="ChEBI" id="CHEBI:33384"/>
        <dbReference type="EC" id="4.3.1.17"/>
    </reaction>
</comment>
<name>G7V7P8_THELD</name>
<reference evidence="14 15" key="2">
    <citation type="journal article" date="2012" name="Stand. Genomic Sci.">
        <title>Genome sequence of the moderately thermophilic, amino-acid-degrading and sulfur-reducing bacterium Thermovirga lienii type strain (Cas60314(T)).</title>
        <authorList>
            <person name="Goker M."/>
            <person name="Saunders E."/>
            <person name="Lapidus A."/>
            <person name="Nolan M."/>
            <person name="Lucas S."/>
            <person name="Hammon N."/>
            <person name="Deshpande S."/>
            <person name="Cheng J.F."/>
            <person name="Han C."/>
            <person name="Tapia R."/>
            <person name="Goodwin L.A."/>
            <person name="Pitluck S."/>
            <person name="Liolios K."/>
            <person name="Mavromatis K."/>
            <person name="Pagani I."/>
            <person name="Ivanova N."/>
            <person name="Mikhailova N."/>
            <person name="Pati A."/>
            <person name="Chen A."/>
            <person name="Palaniappan K."/>
            <person name="Land M."/>
            <person name="Chang Y.J."/>
            <person name="Jeffries C.D."/>
            <person name="Brambilla E.M."/>
            <person name="Rohde M."/>
            <person name="Spring S."/>
            <person name="Detter J.C."/>
            <person name="Woyke T."/>
            <person name="Bristow J."/>
            <person name="Eisen J.A."/>
            <person name="Markowitz V."/>
            <person name="Hugenholtz P."/>
            <person name="Kyrpides N.C."/>
            <person name="Klenk H.P."/>
        </authorList>
    </citation>
    <scope>NUCLEOTIDE SEQUENCE [LARGE SCALE GENOMIC DNA]</scope>
    <source>
        <strain evidence="15">ATCC BAA-1197 / DSM 17291 / Cas60314</strain>
    </source>
</reference>
<dbReference type="InterPro" id="IPR005131">
    <property type="entry name" value="Ser_deHydtase_bsu"/>
</dbReference>
<keyword evidence="8" id="KW-0408">Iron</keyword>
<dbReference type="PANTHER" id="PTHR30182:SF1">
    <property type="entry name" value="L-SERINE DEHYDRATASE 1"/>
    <property type="match status" value="1"/>
</dbReference>
<evidence type="ECO:0000256" key="10">
    <source>
        <dbReference type="ARBA" id="ARBA00023239"/>
    </source>
</evidence>